<gene>
    <name evidence="2" type="ORF">NVS89_14085</name>
</gene>
<evidence type="ECO:0000256" key="1">
    <source>
        <dbReference type="SAM" id="SignalP"/>
    </source>
</evidence>
<evidence type="ECO:0008006" key="4">
    <source>
        <dbReference type="Google" id="ProtNLM"/>
    </source>
</evidence>
<proteinExistence type="predicted"/>
<comment type="caution">
    <text evidence="2">The sequence shown here is derived from an EMBL/GenBank/DDBJ whole genome shotgun (WGS) entry which is preliminary data.</text>
</comment>
<accession>A0A9X2PCJ5</accession>
<feature type="signal peptide" evidence="1">
    <location>
        <begin position="1"/>
        <end position="42"/>
    </location>
</feature>
<dbReference type="RefSeq" id="WP_258733392.1">
    <property type="nucleotide sequence ID" value="NZ_JANTHZ010000006.1"/>
</dbReference>
<keyword evidence="3" id="KW-1185">Reference proteome</keyword>
<dbReference type="EMBL" id="JANTHZ010000006">
    <property type="protein sequence ID" value="MCS0496229.1"/>
    <property type="molecule type" value="Genomic_DNA"/>
</dbReference>
<protein>
    <recommendedName>
        <fullName evidence="4">DUF3108 domain-containing protein</fullName>
    </recommendedName>
</protein>
<feature type="chain" id="PRO_5040768578" description="DUF3108 domain-containing protein" evidence="1">
    <location>
        <begin position="43"/>
        <end position="252"/>
    </location>
</feature>
<evidence type="ECO:0000313" key="2">
    <source>
        <dbReference type="EMBL" id="MCS0496229.1"/>
    </source>
</evidence>
<reference evidence="2" key="1">
    <citation type="submission" date="2022-08" db="EMBL/GenBank/DDBJ databases">
        <authorList>
            <person name="Li F."/>
        </authorList>
    </citation>
    <scope>NUCLEOTIDE SEQUENCE</scope>
    <source>
        <strain evidence="2">MQZ15Z-1</strain>
    </source>
</reference>
<sequence>MTGARRGATGGHKNIGCFMKHVAAGLGAGLLALSLTALPSFAAPSATELFFDTPYLMQVAPGTTLDYRYRHKSTEERLGESFDETMAMDVTADPQDASGRVADVEITRGTRESEAGPFPSMKGNPIALVLLEREVREMAQLTKGSPFYLRNRLREHLASAAVEPASFEFDGRKVEGWRMTMVPFAEDPNRDKLAELVGRRYEFLFSDAVPGGLYSIDVVTPKADGSSNIIETSLTLTGARAPAAKEAGGGTP</sequence>
<evidence type="ECO:0000313" key="3">
    <source>
        <dbReference type="Proteomes" id="UP001151088"/>
    </source>
</evidence>
<dbReference type="Proteomes" id="UP001151088">
    <property type="component" value="Unassembled WGS sequence"/>
</dbReference>
<dbReference type="AlphaFoldDB" id="A0A9X2PCJ5"/>
<organism evidence="2 3">
    <name type="scientific">Ancylobacter mangrovi</name>
    <dbReference type="NCBI Taxonomy" id="2972472"/>
    <lineage>
        <taxon>Bacteria</taxon>
        <taxon>Pseudomonadati</taxon>
        <taxon>Pseudomonadota</taxon>
        <taxon>Alphaproteobacteria</taxon>
        <taxon>Hyphomicrobiales</taxon>
        <taxon>Xanthobacteraceae</taxon>
        <taxon>Ancylobacter</taxon>
    </lineage>
</organism>
<name>A0A9X2PCJ5_9HYPH</name>
<keyword evidence="1" id="KW-0732">Signal</keyword>